<organism evidence="2 3">
    <name type="scientific">Chlamydomonas reinhardtii</name>
    <name type="common">Chlamydomonas smithii</name>
    <dbReference type="NCBI Taxonomy" id="3055"/>
    <lineage>
        <taxon>Eukaryota</taxon>
        <taxon>Viridiplantae</taxon>
        <taxon>Chlorophyta</taxon>
        <taxon>core chlorophytes</taxon>
        <taxon>Chlorophyceae</taxon>
        <taxon>CS clade</taxon>
        <taxon>Chlamydomonadales</taxon>
        <taxon>Chlamydomonadaceae</taxon>
        <taxon>Chlamydomonas</taxon>
    </lineage>
</organism>
<dbReference type="InParanoid" id="A8JGT8"/>
<evidence type="ECO:0000313" key="2">
    <source>
        <dbReference type="EMBL" id="PNW87323.1"/>
    </source>
</evidence>
<feature type="region of interest" description="Disordered" evidence="1">
    <location>
        <begin position="475"/>
        <end position="582"/>
    </location>
</feature>
<dbReference type="Gramene" id="PNW87323">
    <property type="protein sequence ID" value="PNW87323"/>
    <property type="gene ID" value="CHLRE_02g117950v5"/>
</dbReference>
<dbReference type="KEGG" id="cre:CHLRE_02g117950v5"/>
<dbReference type="PANTHER" id="PTHR47532">
    <property type="entry name" value="RETINAL-BINDING PROTEIN"/>
    <property type="match status" value="1"/>
</dbReference>
<dbReference type="GeneID" id="5727992"/>
<accession>A8JGT8</accession>
<feature type="region of interest" description="Disordered" evidence="1">
    <location>
        <begin position="610"/>
        <end position="643"/>
    </location>
</feature>
<sequence length="643" mass="66295">MTGTSHAAKKKQQHLVPITREFLREFYRQYPLEPVPGAVRDSHVKAIEELERVVTKPGSKVPQEFYMETPTRIDDCFWRSRMICEELALSVSRIKQGLAPAGGPAAVEVAAVCDRMQALLVQAERDVWTVQETNTASVRQQLKQFIPQDFRGALLERQRVAGEAKYKKQIDDLVKRGGTIRSRYDLYLQHQWERRQSLVQLGECSGVYKIVIKLVAGIPQVLLDFAKEINAKLGPMEEQRIKYGPDLYGITTLGLRLTVCLAAWAEAAGGVGKGGVATPAASAAAPHLAAVVEPAVKFYVEQMLRVIKFIGNVFQHSPFILSKEDLEHGGAAAAAAATGGSANGDHHGPESAAVSATSGTAAVHSAIADLVAAKEVAGAGLAEVKTATPVTSTSGAAPAATHAALDTGSSGGRAVSSVGASTSATAVGLSGAGSLVAPATPAATAPDAVGRGTALNPSGFIAYLTAPAAASAPALLPQHASQAESQSHSGTLPPRHTPLSRHDTPAPTHLVPSPNGRGLVTPEAALLPSPGAHRTYNAQAGATSGGYGRTSANGGRVSLTGDSQCSFTSAPEDAPWHHPEAGYHETAADGGLGIGQLFLGCLGLGSHGRAGAGAGPGATAPPPANGHPLAGDKAGQELGPIAE</sequence>
<dbReference type="Proteomes" id="UP000006906">
    <property type="component" value="Chromosome 2"/>
</dbReference>
<dbReference type="PANTHER" id="PTHR47532:SF1">
    <property type="entry name" value="RETINAL-BINDING PROTEIN"/>
    <property type="match status" value="1"/>
</dbReference>
<protein>
    <submittedName>
        <fullName evidence="2">Uncharacterized protein</fullName>
    </submittedName>
</protein>
<feature type="compositionally biased region" description="Polar residues" evidence="1">
    <location>
        <begin position="560"/>
        <end position="569"/>
    </location>
</feature>
<dbReference type="PaxDb" id="3055-EDO96948"/>
<evidence type="ECO:0000256" key="1">
    <source>
        <dbReference type="SAM" id="MobiDB-lite"/>
    </source>
</evidence>
<dbReference type="EMBL" id="CM008963">
    <property type="protein sequence ID" value="PNW87323.1"/>
    <property type="molecule type" value="Genomic_DNA"/>
</dbReference>
<dbReference type="eggNOG" id="ENOG502QSP4">
    <property type="taxonomic scope" value="Eukaryota"/>
</dbReference>
<evidence type="ECO:0000313" key="3">
    <source>
        <dbReference type="Proteomes" id="UP000006906"/>
    </source>
</evidence>
<dbReference type="RefSeq" id="XP_001702453.1">
    <property type="nucleotide sequence ID" value="XM_001702401.3"/>
</dbReference>
<gene>
    <name evidence="2" type="ORF">CHLRE_02g117950v5</name>
</gene>
<dbReference type="OrthoDB" id="1434354at2759"/>
<feature type="region of interest" description="Disordered" evidence="1">
    <location>
        <begin position="337"/>
        <end position="356"/>
    </location>
</feature>
<proteinExistence type="predicted"/>
<dbReference type="AlphaFoldDB" id="A8JGT8"/>
<reference evidence="2 3" key="1">
    <citation type="journal article" date="2007" name="Science">
        <title>The Chlamydomonas genome reveals the evolution of key animal and plant functions.</title>
        <authorList>
            <person name="Merchant S.S."/>
            <person name="Prochnik S.E."/>
            <person name="Vallon O."/>
            <person name="Harris E.H."/>
            <person name="Karpowicz S.J."/>
            <person name="Witman G.B."/>
            <person name="Terry A."/>
            <person name="Salamov A."/>
            <person name="Fritz-Laylin L.K."/>
            <person name="Marechal-Drouard L."/>
            <person name="Marshall W.F."/>
            <person name="Qu L.H."/>
            <person name="Nelson D.R."/>
            <person name="Sanderfoot A.A."/>
            <person name="Spalding M.H."/>
            <person name="Kapitonov V.V."/>
            <person name="Ren Q."/>
            <person name="Ferris P."/>
            <person name="Lindquist E."/>
            <person name="Shapiro H."/>
            <person name="Lucas S.M."/>
            <person name="Grimwood J."/>
            <person name="Schmutz J."/>
            <person name="Cardol P."/>
            <person name="Cerutti H."/>
            <person name="Chanfreau G."/>
            <person name="Chen C.L."/>
            <person name="Cognat V."/>
            <person name="Croft M.T."/>
            <person name="Dent R."/>
            <person name="Dutcher S."/>
            <person name="Fernandez E."/>
            <person name="Fukuzawa H."/>
            <person name="Gonzalez-Ballester D."/>
            <person name="Gonzalez-Halphen D."/>
            <person name="Hallmann A."/>
            <person name="Hanikenne M."/>
            <person name="Hippler M."/>
            <person name="Inwood W."/>
            <person name="Jabbari K."/>
            <person name="Kalanon M."/>
            <person name="Kuras R."/>
            <person name="Lefebvre P.A."/>
            <person name="Lemaire S.D."/>
            <person name="Lobanov A.V."/>
            <person name="Lohr M."/>
            <person name="Manuell A."/>
            <person name="Meier I."/>
            <person name="Mets L."/>
            <person name="Mittag M."/>
            <person name="Mittelmeier T."/>
            <person name="Moroney J.V."/>
            <person name="Moseley J."/>
            <person name="Napoli C."/>
            <person name="Nedelcu A.M."/>
            <person name="Niyogi K."/>
            <person name="Novoselov S.V."/>
            <person name="Paulsen I.T."/>
            <person name="Pazour G."/>
            <person name="Purton S."/>
            <person name="Ral J.P."/>
            <person name="Riano-Pachon D.M."/>
            <person name="Riekhof W."/>
            <person name="Rymarquis L."/>
            <person name="Schroda M."/>
            <person name="Stern D."/>
            <person name="Umen J."/>
            <person name="Willows R."/>
            <person name="Wilson N."/>
            <person name="Zimmer S.L."/>
            <person name="Allmer J."/>
            <person name="Balk J."/>
            <person name="Bisova K."/>
            <person name="Chen C.J."/>
            <person name="Elias M."/>
            <person name="Gendler K."/>
            <person name="Hauser C."/>
            <person name="Lamb M.R."/>
            <person name="Ledford H."/>
            <person name="Long J.C."/>
            <person name="Minagawa J."/>
            <person name="Page M.D."/>
            <person name="Pan J."/>
            <person name="Pootakham W."/>
            <person name="Roje S."/>
            <person name="Rose A."/>
            <person name="Stahlberg E."/>
            <person name="Terauchi A.M."/>
            <person name="Yang P."/>
            <person name="Ball S."/>
            <person name="Bowler C."/>
            <person name="Dieckmann C.L."/>
            <person name="Gladyshev V.N."/>
            <person name="Green P."/>
            <person name="Jorgensen R."/>
            <person name="Mayfield S."/>
            <person name="Mueller-Roeber B."/>
            <person name="Rajamani S."/>
            <person name="Sayre R.T."/>
            <person name="Brokstein P."/>
            <person name="Dubchak I."/>
            <person name="Goodstein D."/>
            <person name="Hornick L."/>
            <person name="Huang Y.W."/>
            <person name="Jhaveri J."/>
            <person name="Luo Y."/>
            <person name="Martinez D."/>
            <person name="Ngau W.C."/>
            <person name="Otillar B."/>
            <person name="Poliakov A."/>
            <person name="Porter A."/>
            <person name="Szajkowski L."/>
            <person name="Werner G."/>
            <person name="Zhou K."/>
            <person name="Grigoriev I.V."/>
            <person name="Rokhsar D.S."/>
            <person name="Grossman A.R."/>
        </authorList>
    </citation>
    <scope>NUCLEOTIDE SEQUENCE [LARGE SCALE GENOMIC DNA]</scope>
    <source>
        <strain evidence="3">CC-503</strain>
    </source>
</reference>
<dbReference type="HOGENOM" id="CLU_426035_0_0_1"/>
<feature type="compositionally biased region" description="Low complexity" evidence="1">
    <location>
        <begin position="475"/>
        <end position="489"/>
    </location>
</feature>
<name>A8JGT8_CHLRE</name>
<keyword evidence="3" id="KW-1185">Reference proteome</keyword>